<evidence type="ECO:0000256" key="1">
    <source>
        <dbReference type="ARBA" id="ARBA00004651"/>
    </source>
</evidence>
<sequence>MNGSLLLVDIPCVAFLRPSSIATAAASVVMTIFLVVGVLGNAWIIWILFHSDKMRKNLINTLIMSLCWNDLINLVFVQSLVLHSYCFGQWLVGTFLCFVVPEANMIFVGVSLWHHAFISIHRYVIVVHWIFYRHLHKKIYLRFVVVGSRLLPFALSICFNSISLAKFLEEQSVGLNNSPLATSPSRITRFLGSVMFYSPFLLRCVYKKSEGPRIIAVLLLTVILPCVIVLISFTSLFIHVRRKGLSLGRRFKKATVVGTNCPVSLYKDRFQQNSVTTEYSPNPTAVSVPFTHSELPCDNFLSPPISHIQTEAVSEIENSQLGLHRPPQTRFAGLLRRRNSCPNLVGLMDKRRISRELSITKMFAVIFLLFLAGYLPYGFVRMMDKANVDPADCPTAVNHTNLDGIGVEEEMIALIPLNQSPYGETKRPVVRSILHSLDRGISPNIYVFLSVLYAVASCCNPLIFGVMHRDIRKRAVHCVRTWCKKSQREA</sequence>
<proteinExistence type="predicted"/>
<dbReference type="AlphaFoldDB" id="A0A183SSW2"/>
<dbReference type="InterPro" id="IPR000276">
    <property type="entry name" value="GPCR_Rhodpsn"/>
</dbReference>
<gene>
    <name evidence="11" type="ORF">SSLN_LOCUS7310</name>
</gene>
<evidence type="ECO:0000256" key="8">
    <source>
        <dbReference type="ARBA" id="ARBA00023224"/>
    </source>
</evidence>
<evidence type="ECO:0000256" key="7">
    <source>
        <dbReference type="ARBA" id="ARBA00023170"/>
    </source>
</evidence>
<dbReference type="GO" id="GO:0004930">
    <property type="term" value="F:G protein-coupled receptor activity"/>
    <property type="evidence" value="ECO:0007669"/>
    <property type="project" value="UniProtKB-KW"/>
</dbReference>
<organism evidence="13">
    <name type="scientific">Schistocephalus solidus</name>
    <name type="common">Tapeworm</name>
    <dbReference type="NCBI Taxonomy" id="70667"/>
    <lineage>
        <taxon>Eukaryota</taxon>
        <taxon>Metazoa</taxon>
        <taxon>Spiralia</taxon>
        <taxon>Lophotrochozoa</taxon>
        <taxon>Platyhelminthes</taxon>
        <taxon>Cestoda</taxon>
        <taxon>Eucestoda</taxon>
        <taxon>Diphyllobothriidea</taxon>
        <taxon>Diphyllobothriidae</taxon>
        <taxon>Schistocephalus</taxon>
    </lineage>
</organism>
<feature type="transmembrane region" description="Helical" evidence="9">
    <location>
        <begin position="214"/>
        <end position="240"/>
    </location>
</feature>
<comment type="subcellular location">
    <subcellularLocation>
        <location evidence="1">Cell membrane</location>
        <topology evidence="1">Multi-pass membrane protein</topology>
    </subcellularLocation>
</comment>
<dbReference type="GO" id="GO:0005886">
    <property type="term" value="C:plasma membrane"/>
    <property type="evidence" value="ECO:0007669"/>
    <property type="project" value="UniProtKB-SubCell"/>
</dbReference>
<keyword evidence="6 9" id="KW-0472">Membrane</keyword>
<dbReference type="PANTHER" id="PTHR24228:SF74">
    <property type="entry name" value="G-PROTEIN COUPLED RECEPTORS FAMILY 1 PROFILE DOMAIN-CONTAINING PROTEIN"/>
    <property type="match status" value="1"/>
</dbReference>
<evidence type="ECO:0000256" key="9">
    <source>
        <dbReference type="SAM" id="Phobius"/>
    </source>
</evidence>
<keyword evidence="4 9" id="KW-1133">Transmembrane helix</keyword>
<evidence type="ECO:0000256" key="3">
    <source>
        <dbReference type="ARBA" id="ARBA00022692"/>
    </source>
</evidence>
<reference evidence="13" key="1">
    <citation type="submission" date="2016-06" db="UniProtKB">
        <authorList>
            <consortium name="WormBaseParasite"/>
        </authorList>
    </citation>
    <scope>IDENTIFICATION</scope>
</reference>
<evidence type="ECO:0000313" key="13">
    <source>
        <dbReference type="WBParaSite" id="SSLN_0000757301-mRNA-1"/>
    </source>
</evidence>
<evidence type="ECO:0000256" key="6">
    <source>
        <dbReference type="ARBA" id="ARBA00023136"/>
    </source>
</evidence>
<keyword evidence="7" id="KW-0675">Receptor</keyword>
<dbReference type="Proteomes" id="UP000275846">
    <property type="component" value="Unassembled WGS sequence"/>
</dbReference>
<evidence type="ECO:0000256" key="5">
    <source>
        <dbReference type="ARBA" id="ARBA00023040"/>
    </source>
</evidence>
<dbReference type="Pfam" id="PF00001">
    <property type="entry name" value="7tm_1"/>
    <property type="match status" value="1"/>
</dbReference>
<dbReference type="WBParaSite" id="SSLN_0000757301-mRNA-1">
    <property type="protein sequence ID" value="SSLN_0000757301-mRNA-1"/>
    <property type="gene ID" value="SSLN_0000757301"/>
</dbReference>
<dbReference type="InterPro" id="IPR017452">
    <property type="entry name" value="GPCR_Rhodpsn_7TM"/>
</dbReference>
<feature type="transmembrane region" description="Helical" evidence="9">
    <location>
        <begin position="358"/>
        <end position="377"/>
    </location>
</feature>
<feature type="transmembrane region" description="Helical" evidence="9">
    <location>
        <begin position="112"/>
        <end position="132"/>
    </location>
</feature>
<dbReference type="CDD" id="cd00637">
    <property type="entry name" value="7tm_classA_rhodopsin-like"/>
    <property type="match status" value="1"/>
</dbReference>
<keyword evidence="2" id="KW-1003">Cell membrane</keyword>
<feature type="transmembrane region" description="Helical" evidence="9">
    <location>
        <begin position="139"/>
        <end position="162"/>
    </location>
</feature>
<name>A0A183SSW2_SCHSO</name>
<feature type="transmembrane region" description="Helical" evidence="9">
    <location>
        <begin position="70"/>
        <end position="92"/>
    </location>
</feature>
<keyword evidence="5" id="KW-0297">G-protein coupled receptor</keyword>
<dbReference type="Gene3D" id="1.20.1070.10">
    <property type="entry name" value="Rhodopsin 7-helix transmembrane proteins"/>
    <property type="match status" value="1"/>
</dbReference>
<feature type="domain" description="G-protein coupled receptors family 1 profile" evidence="10">
    <location>
        <begin position="40"/>
        <end position="464"/>
    </location>
</feature>
<feature type="transmembrane region" description="Helical" evidence="9">
    <location>
        <begin position="445"/>
        <end position="464"/>
    </location>
</feature>
<evidence type="ECO:0000256" key="2">
    <source>
        <dbReference type="ARBA" id="ARBA00022475"/>
    </source>
</evidence>
<feature type="transmembrane region" description="Helical" evidence="9">
    <location>
        <begin position="20"/>
        <end position="49"/>
    </location>
</feature>
<protein>
    <submittedName>
        <fullName evidence="13">G_PROTEIN_RECEP_F1_2 domain-containing protein</fullName>
    </submittedName>
</protein>
<evidence type="ECO:0000313" key="11">
    <source>
        <dbReference type="EMBL" id="VDL93695.1"/>
    </source>
</evidence>
<keyword evidence="3 9" id="KW-0812">Transmembrane</keyword>
<dbReference type="PRINTS" id="PR00237">
    <property type="entry name" value="GPCRRHODOPSN"/>
</dbReference>
<dbReference type="EMBL" id="UYSU01034084">
    <property type="protein sequence ID" value="VDL93695.1"/>
    <property type="molecule type" value="Genomic_DNA"/>
</dbReference>
<evidence type="ECO:0000313" key="12">
    <source>
        <dbReference type="Proteomes" id="UP000275846"/>
    </source>
</evidence>
<dbReference type="OrthoDB" id="10044919at2759"/>
<dbReference type="STRING" id="70667.A0A183SSW2"/>
<dbReference type="PANTHER" id="PTHR24228">
    <property type="entry name" value="B2 BRADYKININ RECEPTOR/ANGIOTENSIN II RECEPTOR"/>
    <property type="match status" value="1"/>
</dbReference>
<reference evidence="11 12" key="2">
    <citation type="submission" date="2018-11" db="EMBL/GenBank/DDBJ databases">
        <authorList>
            <consortium name="Pathogen Informatics"/>
        </authorList>
    </citation>
    <scope>NUCLEOTIDE SEQUENCE [LARGE SCALE GENOMIC DNA]</scope>
    <source>
        <strain evidence="11 12">NST_G2</strain>
    </source>
</reference>
<accession>A0A183SSW2</accession>
<dbReference type="PROSITE" id="PS50262">
    <property type="entry name" value="G_PROTEIN_RECEP_F1_2"/>
    <property type="match status" value="1"/>
</dbReference>
<evidence type="ECO:0000256" key="4">
    <source>
        <dbReference type="ARBA" id="ARBA00022989"/>
    </source>
</evidence>
<evidence type="ECO:0000259" key="10">
    <source>
        <dbReference type="PROSITE" id="PS50262"/>
    </source>
</evidence>
<keyword evidence="8" id="KW-0807">Transducer</keyword>
<keyword evidence="12" id="KW-1185">Reference proteome</keyword>
<dbReference type="SUPFAM" id="SSF81321">
    <property type="entry name" value="Family A G protein-coupled receptor-like"/>
    <property type="match status" value="1"/>
</dbReference>